<name>A0A1X6WZ03_9MICO</name>
<dbReference type="EMBL" id="FWFG01000054">
    <property type="protein sequence ID" value="SLM91196.1"/>
    <property type="molecule type" value="Genomic_DNA"/>
</dbReference>
<proteinExistence type="predicted"/>
<feature type="domain" description="Ribosomal RNA large subunit methyltransferase K/L-like methyltransferase" evidence="2">
    <location>
        <begin position="157"/>
        <end position="291"/>
    </location>
</feature>
<dbReference type="Pfam" id="PF01170">
    <property type="entry name" value="UPF0020"/>
    <property type="match status" value="1"/>
</dbReference>
<sequence>MMNVESAQDPPVQDLPAQDLSEQGLPEQRLLMLRAPSANRVYAAASAPLALREAERVLGAHLGVPVTARVREIAGVEHLELCGRAPRDAMVRVASTLSSAMALFAPVDLAGRELLEPVALADVCRHPSDLETTLRYPGKTNEQFTALLINLASAASERRAGLLDGSLALLDPMCGRGTTLSRALRLGLSPVGADVDKADHDAYRAFLTTWMRTHRLKHTSASTRLTVDGRVLGSRFDAELARDKAAQRAGEVQTLSLLRCDAGELARVLGRGRTDVIVTDLPYGVQHGSHGPDSLDRSPLAALSRVLPVWRELLRRDGAMALAINRRTAPFDQAVARLADAGFTTVSADGEFRHRVDQSIDRDVLVAVRTDHPRAAELREESERAAARPSERIAP</sequence>
<accession>A0A1X6WZ03</accession>
<dbReference type="GO" id="GO:0030488">
    <property type="term" value="P:tRNA methylation"/>
    <property type="evidence" value="ECO:0007669"/>
    <property type="project" value="TreeGrafter"/>
</dbReference>
<evidence type="ECO:0000256" key="1">
    <source>
        <dbReference type="SAM" id="MobiDB-lite"/>
    </source>
</evidence>
<dbReference type="PANTHER" id="PTHR14911">
    <property type="entry name" value="THUMP DOMAIN-CONTAINING"/>
    <property type="match status" value="1"/>
</dbReference>
<organism evidence="3 4">
    <name type="scientific">Brachybacterium nesterenkovii</name>
    <dbReference type="NCBI Taxonomy" id="47847"/>
    <lineage>
        <taxon>Bacteria</taxon>
        <taxon>Bacillati</taxon>
        <taxon>Actinomycetota</taxon>
        <taxon>Actinomycetes</taxon>
        <taxon>Micrococcales</taxon>
        <taxon>Dermabacteraceae</taxon>
        <taxon>Brachybacterium</taxon>
    </lineage>
</organism>
<dbReference type="GO" id="GO:0016423">
    <property type="term" value="F:tRNA (guanine) methyltransferase activity"/>
    <property type="evidence" value="ECO:0007669"/>
    <property type="project" value="TreeGrafter"/>
</dbReference>
<dbReference type="InterPro" id="IPR000241">
    <property type="entry name" value="RlmKL-like_Mtase"/>
</dbReference>
<gene>
    <name evidence="3" type="ORF">FM110_06280</name>
</gene>
<evidence type="ECO:0000313" key="4">
    <source>
        <dbReference type="Proteomes" id="UP000195981"/>
    </source>
</evidence>
<reference evidence="3 4" key="1">
    <citation type="submission" date="2017-02" db="EMBL/GenBank/DDBJ databases">
        <authorList>
            <person name="Peterson S.W."/>
        </authorList>
    </citation>
    <scope>NUCLEOTIDE SEQUENCE [LARGE SCALE GENOMIC DNA]</scope>
    <source>
        <strain evidence="3 4">CIP104813</strain>
    </source>
</reference>
<feature type="region of interest" description="Disordered" evidence="1">
    <location>
        <begin position="375"/>
        <end position="395"/>
    </location>
</feature>
<dbReference type="PANTHER" id="PTHR14911:SF13">
    <property type="entry name" value="TRNA (GUANINE(6)-N2)-METHYLTRANSFERASE THUMP3"/>
    <property type="match status" value="1"/>
</dbReference>
<protein>
    <recommendedName>
        <fullName evidence="2">Ribosomal RNA large subunit methyltransferase K/L-like methyltransferase domain-containing protein</fullName>
    </recommendedName>
</protein>
<dbReference type="Gene3D" id="3.40.50.150">
    <property type="entry name" value="Vaccinia Virus protein VP39"/>
    <property type="match status" value="1"/>
</dbReference>
<evidence type="ECO:0000313" key="3">
    <source>
        <dbReference type="EMBL" id="SLM91196.1"/>
    </source>
</evidence>
<dbReference type="Proteomes" id="UP000195981">
    <property type="component" value="Unassembled WGS sequence"/>
</dbReference>
<dbReference type="AlphaFoldDB" id="A0A1X6WZ03"/>
<keyword evidence="4" id="KW-1185">Reference proteome</keyword>
<dbReference type="InterPro" id="IPR029063">
    <property type="entry name" value="SAM-dependent_MTases_sf"/>
</dbReference>
<dbReference type="SUPFAM" id="SSF53335">
    <property type="entry name" value="S-adenosyl-L-methionine-dependent methyltransferases"/>
    <property type="match status" value="1"/>
</dbReference>
<evidence type="ECO:0000259" key="2">
    <source>
        <dbReference type="Pfam" id="PF01170"/>
    </source>
</evidence>